<sequence length="82" mass="9173">MAYFLSIQSGRMFTLTSNTHLESVEPLQNYGVRRMDGLLLQGLPDNEPSSLEIHSSTIVCVTEPKNESVEMLERGVYAERGV</sequence>
<dbReference type="AlphaFoldDB" id="A0AA37LNY0"/>
<protein>
    <submittedName>
        <fullName evidence="1">Uncharacterized protein</fullName>
    </submittedName>
</protein>
<dbReference type="EMBL" id="BPPX01000004">
    <property type="protein sequence ID" value="GJC79705.1"/>
    <property type="molecule type" value="Genomic_DNA"/>
</dbReference>
<proteinExistence type="predicted"/>
<evidence type="ECO:0000313" key="1">
    <source>
        <dbReference type="EMBL" id="GJC79705.1"/>
    </source>
</evidence>
<organism evidence="1 2">
    <name type="scientific">Colletotrichum liriopes</name>
    <dbReference type="NCBI Taxonomy" id="708192"/>
    <lineage>
        <taxon>Eukaryota</taxon>
        <taxon>Fungi</taxon>
        <taxon>Dikarya</taxon>
        <taxon>Ascomycota</taxon>
        <taxon>Pezizomycotina</taxon>
        <taxon>Sordariomycetes</taxon>
        <taxon>Hypocreomycetidae</taxon>
        <taxon>Glomerellales</taxon>
        <taxon>Glomerellaceae</taxon>
        <taxon>Colletotrichum</taxon>
        <taxon>Colletotrichum spaethianum species complex</taxon>
    </lineage>
</organism>
<dbReference type="Proteomes" id="UP001055172">
    <property type="component" value="Unassembled WGS sequence"/>
</dbReference>
<comment type="caution">
    <text evidence="1">The sequence shown here is derived from an EMBL/GenBank/DDBJ whole genome shotgun (WGS) entry which is preliminary data.</text>
</comment>
<name>A0AA37LNY0_9PEZI</name>
<reference evidence="1 2" key="1">
    <citation type="submission" date="2021-07" db="EMBL/GenBank/DDBJ databases">
        <title>Genome data of Colletotrichum spaethianum.</title>
        <authorList>
            <person name="Utami Y.D."/>
            <person name="Hiruma K."/>
        </authorList>
    </citation>
    <scope>NUCLEOTIDE SEQUENCE [LARGE SCALE GENOMIC DNA]</scope>
    <source>
        <strain evidence="1 2">MAFF 242679</strain>
    </source>
</reference>
<gene>
    <name evidence="1" type="ORF">ColLi_02543</name>
</gene>
<accession>A0AA37LNY0</accession>
<keyword evidence="2" id="KW-1185">Reference proteome</keyword>
<evidence type="ECO:0000313" key="2">
    <source>
        <dbReference type="Proteomes" id="UP001055172"/>
    </source>
</evidence>